<protein>
    <submittedName>
        <fullName evidence="2">Uncharacterized protein</fullName>
    </submittedName>
</protein>
<sequence length="88" mass="9839">TAELAKLEAAVISRGDSFISGEAGRWQGNADTSLGSRYGTDRAAYGCTPGKGVLPRSGSRLRPLLFRRLQPLRRRRDHPRHLRPSRQR</sequence>
<keyword evidence="3" id="KW-1185">Reference proteome</keyword>
<feature type="compositionally biased region" description="Basic residues" evidence="1">
    <location>
        <begin position="70"/>
        <end position="88"/>
    </location>
</feature>
<organism evidence="2 3">
    <name type="scientific">Streptomyces albipurpureus</name>
    <dbReference type="NCBI Taxonomy" id="2897419"/>
    <lineage>
        <taxon>Bacteria</taxon>
        <taxon>Bacillati</taxon>
        <taxon>Actinomycetota</taxon>
        <taxon>Actinomycetes</taxon>
        <taxon>Kitasatosporales</taxon>
        <taxon>Streptomycetaceae</taxon>
        <taxon>Streptomyces</taxon>
    </lineage>
</organism>
<evidence type="ECO:0000256" key="1">
    <source>
        <dbReference type="SAM" id="MobiDB-lite"/>
    </source>
</evidence>
<gene>
    <name evidence="2" type="ORF">NBG84_35700</name>
</gene>
<accession>A0ABT0UZN3</accession>
<feature type="non-terminal residue" evidence="2">
    <location>
        <position position="1"/>
    </location>
</feature>
<feature type="region of interest" description="Disordered" evidence="1">
    <location>
        <begin position="67"/>
        <end position="88"/>
    </location>
</feature>
<name>A0ABT0UZN3_9ACTN</name>
<comment type="caution">
    <text evidence="2">The sequence shown here is derived from an EMBL/GenBank/DDBJ whole genome shotgun (WGS) entry which is preliminary data.</text>
</comment>
<dbReference type="Proteomes" id="UP001431429">
    <property type="component" value="Unassembled WGS sequence"/>
</dbReference>
<dbReference type="EMBL" id="JAMQAW010000078">
    <property type="protein sequence ID" value="MCM2393560.1"/>
    <property type="molecule type" value="Genomic_DNA"/>
</dbReference>
<reference evidence="2" key="1">
    <citation type="submission" date="2022-06" db="EMBL/GenBank/DDBJ databases">
        <title>Genome public.</title>
        <authorList>
            <person name="Sun Q."/>
        </authorList>
    </citation>
    <scope>NUCLEOTIDE SEQUENCE</scope>
    <source>
        <strain evidence="2">CWNU-1</strain>
    </source>
</reference>
<evidence type="ECO:0000313" key="2">
    <source>
        <dbReference type="EMBL" id="MCM2393560.1"/>
    </source>
</evidence>
<evidence type="ECO:0000313" key="3">
    <source>
        <dbReference type="Proteomes" id="UP001431429"/>
    </source>
</evidence>
<proteinExistence type="predicted"/>